<keyword evidence="2" id="KW-0677">Repeat</keyword>
<dbReference type="GO" id="GO:0042302">
    <property type="term" value="F:structural constituent of cuticle"/>
    <property type="evidence" value="ECO:0007669"/>
    <property type="project" value="InterPro"/>
</dbReference>
<dbReference type="SMART" id="SM01088">
    <property type="entry name" value="Col_cuticle_N"/>
    <property type="match status" value="1"/>
</dbReference>
<accession>A0AA36GCU1</accession>
<evidence type="ECO:0000256" key="3">
    <source>
        <dbReference type="ARBA" id="ARBA00023157"/>
    </source>
</evidence>
<dbReference type="EMBL" id="CATQJA010002708">
    <property type="protein sequence ID" value="CAJ0586370.1"/>
    <property type="molecule type" value="Genomic_DNA"/>
</dbReference>
<evidence type="ECO:0000313" key="7">
    <source>
        <dbReference type="Proteomes" id="UP001177023"/>
    </source>
</evidence>
<protein>
    <recommendedName>
        <fullName evidence="5">Nematode cuticle collagen N-terminal domain-containing protein</fullName>
    </recommendedName>
</protein>
<feature type="region of interest" description="Disordered" evidence="4">
    <location>
        <begin position="109"/>
        <end position="152"/>
    </location>
</feature>
<evidence type="ECO:0000256" key="4">
    <source>
        <dbReference type="SAM" id="MobiDB-lite"/>
    </source>
</evidence>
<keyword evidence="7" id="KW-1185">Reference proteome</keyword>
<dbReference type="InterPro" id="IPR002486">
    <property type="entry name" value="Col_cuticle_N"/>
</dbReference>
<keyword evidence="3" id="KW-1015">Disulfide bond</keyword>
<evidence type="ECO:0000313" key="6">
    <source>
        <dbReference type="EMBL" id="CAJ0586370.1"/>
    </source>
</evidence>
<reference evidence="6" key="1">
    <citation type="submission" date="2023-06" db="EMBL/GenBank/DDBJ databases">
        <authorList>
            <person name="Delattre M."/>
        </authorList>
    </citation>
    <scope>NUCLEOTIDE SEQUENCE</scope>
    <source>
        <strain evidence="6">AF72</strain>
    </source>
</reference>
<evidence type="ECO:0000256" key="1">
    <source>
        <dbReference type="ARBA" id="ARBA00011518"/>
    </source>
</evidence>
<sequence length="152" mass="16511">MHVSTNVAITTATVGTGAATGIVLVLCAQIVADINEFSLQANDDFQEFQNFADDAWGSMVEQIATAKDTEHLEMMDTRASRARKGSADIPGEPKGRLDVLDMMVDLETEDRRDGVGIEENAESQVTKEHQEPQAGPARLEPLEPMGEEYGFA</sequence>
<evidence type="ECO:0000256" key="2">
    <source>
        <dbReference type="ARBA" id="ARBA00022737"/>
    </source>
</evidence>
<proteinExistence type="predicted"/>
<name>A0AA36GCU1_9BILA</name>
<gene>
    <name evidence="6" type="ORF">MSPICULIGERA_LOCUS24376</name>
</gene>
<feature type="domain" description="Nematode cuticle collagen N-terminal" evidence="5">
    <location>
        <begin position="7"/>
        <end position="59"/>
    </location>
</feature>
<organism evidence="6 7">
    <name type="scientific">Mesorhabditis spiculigera</name>
    <dbReference type="NCBI Taxonomy" id="96644"/>
    <lineage>
        <taxon>Eukaryota</taxon>
        <taxon>Metazoa</taxon>
        <taxon>Ecdysozoa</taxon>
        <taxon>Nematoda</taxon>
        <taxon>Chromadorea</taxon>
        <taxon>Rhabditida</taxon>
        <taxon>Rhabditina</taxon>
        <taxon>Rhabditomorpha</taxon>
        <taxon>Rhabditoidea</taxon>
        <taxon>Rhabditidae</taxon>
        <taxon>Mesorhabditinae</taxon>
        <taxon>Mesorhabditis</taxon>
    </lineage>
</organism>
<dbReference type="Pfam" id="PF01484">
    <property type="entry name" value="Col_cuticle_N"/>
    <property type="match status" value="1"/>
</dbReference>
<evidence type="ECO:0000259" key="5">
    <source>
        <dbReference type="SMART" id="SM01088"/>
    </source>
</evidence>
<comment type="caution">
    <text evidence="6">The sequence shown here is derived from an EMBL/GenBank/DDBJ whole genome shotgun (WGS) entry which is preliminary data.</text>
</comment>
<dbReference type="AlphaFoldDB" id="A0AA36GCU1"/>
<dbReference type="Proteomes" id="UP001177023">
    <property type="component" value="Unassembled WGS sequence"/>
</dbReference>
<feature type="non-terminal residue" evidence="6">
    <location>
        <position position="1"/>
    </location>
</feature>
<comment type="subunit">
    <text evidence="1">Collagen polypeptide chains are complexed within the cuticle by disulfide bonds and other types of covalent cross-links.</text>
</comment>